<name>A0AAU9D657_9LACO</name>
<organism evidence="1 2">
    <name type="scientific">Xylocopilactobacillus apicola</name>
    <dbReference type="NCBI Taxonomy" id="2932184"/>
    <lineage>
        <taxon>Bacteria</taxon>
        <taxon>Bacillati</taxon>
        <taxon>Bacillota</taxon>
        <taxon>Bacilli</taxon>
        <taxon>Lactobacillales</taxon>
        <taxon>Lactobacillaceae</taxon>
        <taxon>Xylocopilactobacillus</taxon>
    </lineage>
</organism>
<accession>A0AAU9D657</accession>
<evidence type="ECO:0000313" key="1">
    <source>
        <dbReference type="EMBL" id="BDR57755.1"/>
    </source>
</evidence>
<dbReference type="Proteomes" id="UP001321861">
    <property type="component" value="Chromosome"/>
</dbReference>
<dbReference type="KEGG" id="xap:XA3_01960"/>
<reference evidence="1 2" key="1">
    <citation type="journal article" date="2023" name="Microbiol. Spectr.">
        <title>Symbiosis of Carpenter Bees with Uncharacterized Lactic Acid Bacteria Showing NAD Auxotrophy.</title>
        <authorList>
            <person name="Kawasaki S."/>
            <person name="Ozawa K."/>
            <person name="Mori T."/>
            <person name="Yamamoto A."/>
            <person name="Ito M."/>
            <person name="Ohkuma M."/>
            <person name="Sakamoto M."/>
            <person name="Matsutani M."/>
        </authorList>
    </citation>
    <scope>NUCLEOTIDE SEQUENCE [LARGE SCALE GENOMIC DNA]</scope>
    <source>
        <strain evidence="1 2">XA3</strain>
    </source>
</reference>
<proteinExistence type="predicted"/>
<dbReference type="EMBL" id="AP026802">
    <property type="protein sequence ID" value="BDR57755.1"/>
    <property type="molecule type" value="Genomic_DNA"/>
</dbReference>
<evidence type="ECO:0000313" key="2">
    <source>
        <dbReference type="Proteomes" id="UP001321861"/>
    </source>
</evidence>
<keyword evidence="2" id="KW-1185">Reference proteome</keyword>
<dbReference type="AlphaFoldDB" id="A0AAU9D657"/>
<protein>
    <submittedName>
        <fullName evidence="1">Uncharacterized protein</fullName>
    </submittedName>
</protein>
<gene>
    <name evidence="1" type="ORF">XA3_01960</name>
</gene>
<sequence>MPLELIRDEFIIIKKDDYDRDLKQHSKKSVDYICATCGIKFLLYNYNSNSSTLKLIEEIIKLYGIYKKINYFRIIEVNHHILFTRN</sequence>